<reference evidence="1 2" key="1">
    <citation type="submission" date="2018-11" db="EMBL/GenBank/DDBJ databases">
        <title>Genomic profiling of Staphylococcus species from a Poultry farm system in KwaZulu-Natal, South Africa.</title>
        <authorList>
            <person name="Amoako D.G."/>
            <person name="Somboro A.M."/>
            <person name="Abia A.L.K."/>
            <person name="Bester L.A."/>
            <person name="Essack S.Y."/>
        </authorList>
    </citation>
    <scope>NUCLEOTIDE SEQUENCE [LARGE SCALE GENOMIC DNA]</scope>
    <source>
        <strain evidence="1 2">SA9</strain>
    </source>
</reference>
<protein>
    <submittedName>
        <fullName evidence="1">DUF3267 domain-containing protein</fullName>
    </submittedName>
</protein>
<name>A0AB74EC12_STAAU</name>
<dbReference type="Proteomes" id="UP000293434">
    <property type="component" value="Unassembled WGS sequence"/>
</dbReference>
<proteinExistence type="predicted"/>
<dbReference type="EMBL" id="RQTC01000001">
    <property type="protein sequence ID" value="RZH96247.1"/>
    <property type="molecule type" value="Genomic_DNA"/>
</dbReference>
<organism evidence="1 2">
    <name type="scientific">Staphylococcus aureus</name>
    <dbReference type="NCBI Taxonomy" id="1280"/>
    <lineage>
        <taxon>Bacteria</taxon>
        <taxon>Bacillati</taxon>
        <taxon>Bacillota</taxon>
        <taxon>Bacilli</taxon>
        <taxon>Bacillales</taxon>
        <taxon>Staphylococcaceae</taxon>
        <taxon>Staphylococcus</taxon>
    </lineage>
</organism>
<dbReference type="AlphaFoldDB" id="A0AB74EC12"/>
<gene>
    <name evidence="1" type="ORF">EIG94_00005</name>
</gene>
<evidence type="ECO:0000313" key="2">
    <source>
        <dbReference type="Proteomes" id="UP000293434"/>
    </source>
</evidence>
<accession>A0AB74EC12</accession>
<evidence type="ECO:0000313" key="1">
    <source>
        <dbReference type="EMBL" id="RZH96247.1"/>
    </source>
</evidence>
<comment type="caution">
    <text evidence="1">The sequence shown here is derived from an EMBL/GenBank/DDBJ whole genome shotgun (WGS) entry which is preliminary data.</text>
</comment>
<sequence>GYVIAYNQMYIDLVFLFSSISTPKPNALV</sequence>
<feature type="non-terminal residue" evidence="1">
    <location>
        <position position="1"/>
    </location>
</feature>